<keyword evidence="7" id="KW-0378">Hydrolase</keyword>
<evidence type="ECO:0000313" key="10">
    <source>
        <dbReference type="EMBL" id="KAK8088280.1"/>
    </source>
</evidence>
<proteinExistence type="inferred from homology"/>
<dbReference type="PANTHER" id="PTHR10642:SF26">
    <property type="entry name" value="RIBONUCLEASE H1"/>
    <property type="match status" value="1"/>
</dbReference>
<evidence type="ECO:0000256" key="8">
    <source>
        <dbReference type="SAM" id="MobiDB-lite"/>
    </source>
</evidence>
<dbReference type="PROSITE" id="PS50879">
    <property type="entry name" value="RNASE_H_1"/>
    <property type="match status" value="1"/>
</dbReference>
<organism evidence="10 11">
    <name type="scientific">Apiospora hydei</name>
    <dbReference type="NCBI Taxonomy" id="1337664"/>
    <lineage>
        <taxon>Eukaryota</taxon>
        <taxon>Fungi</taxon>
        <taxon>Dikarya</taxon>
        <taxon>Ascomycota</taxon>
        <taxon>Pezizomycotina</taxon>
        <taxon>Sordariomycetes</taxon>
        <taxon>Xylariomycetidae</taxon>
        <taxon>Amphisphaeriales</taxon>
        <taxon>Apiosporaceae</taxon>
        <taxon>Apiospora</taxon>
    </lineage>
</organism>
<accession>A0ABR1WYP0</accession>
<dbReference type="InterPro" id="IPR012337">
    <property type="entry name" value="RNaseH-like_sf"/>
</dbReference>
<dbReference type="InterPro" id="IPR002156">
    <property type="entry name" value="RNaseH_domain"/>
</dbReference>
<dbReference type="Pfam" id="PF00075">
    <property type="entry name" value="RNase_H"/>
    <property type="match status" value="1"/>
</dbReference>
<evidence type="ECO:0000256" key="7">
    <source>
        <dbReference type="ARBA" id="ARBA00022801"/>
    </source>
</evidence>
<feature type="compositionally biased region" description="Basic and acidic residues" evidence="8">
    <location>
        <begin position="12"/>
        <end position="52"/>
    </location>
</feature>
<evidence type="ECO:0000256" key="2">
    <source>
        <dbReference type="ARBA" id="ARBA00005300"/>
    </source>
</evidence>
<evidence type="ECO:0000256" key="3">
    <source>
        <dbReference type="ARBA" id="ARBA00012180"/>
    </source>
</evidence>
<comment type="caution">
    <text evidence="10">The sequence shown here is derived from an EMBL/GenBank/DDBJ whole genome shotgun (WGS) entry which is preliminary data.</text>
</comment>
<evidence type="ECO:0000256" key="4">
    <source>
        <dbReference type="ARBA" id="ARBA00022722"/>
    </source>
</evidence>
<comment type="catalytic activity">
    <reaction evidence="1">
        <text>Endonucleolytic cleavage to 5'-phosphomonoester.</text>
        <dbReference type="EC" id="3.1.26.4"/>
    </reaction>
</comment>
<feature type="domain" description="RNase H type-1" evidence="9">
    <location>
        <begin position="100"/>
        <end position="267"/>
    </location>
</feature>
<dbReference type="GeneID" id="92040616"/>
<feature type="region of interest" description="Disordered" evidence="8">
    <location>
        <begin position="1"/>
        <end position="53"/>
    </location>
</feature>
<keyword evidence="6" id="KW-0255">Endonuclease</keyword>
<name>A0ABR1WYP0_9PEZI</name>
<evidence type="ECO:0000313" key="11">
    <source>
        <dbReference type="Proteomes" id="UP001433268"/>
    </source>
</evidence>
<dbReference type="RefSeq" id="XP_066671174.1">
    <property type="nucleotide sequence ID" value="XM_066807556.1"/>
</dbReference>
<evidence type="ECO:0000259" key="9">
    <source>
        <dbReference type="PROSITE" id="PS50879"/>
    </source>
</evidence>
<dbReference type="InterPro" id="IPR050092">
    <property type="entry name" value="RNase_H"/>
</dbReference>
<dbReference type="PANTHER" id="PTHR10642">
    <property type="entry name" value="RIBONUCLEASE H1"/>
    <property type="match status" value="1"/>
</dbReference>
<keyword evidence="5" id="KW-0479">Metal-binding</keyword>
<sequence length="267" mass="29942">MSGPRLSSLLKRVREYDEDPRPSKQTRRDQGYGEDTIEPHKGGQPHSTRDTYPRAGDYAMFKREMPTDPLELDMRGHLGFRHVRCPRGVSKCQCGLHAYHLDSLVIAIDGACPGNGSHKATRSGGGIYFGDGMGTDSTRSDYQQNFAFSVPDHADLPHTSQRAELYAAAGALLKARHYVEKGGQYPCGDKCATPCTVKHIVLKTDSAYLVNGITNHINKWETNGWQTAAGTDVKNRDLWVWVSTFGWYPESTTRRRTGWLPRVWCRI</sequence>
<dbReference type="EC" id="3.1.26.4" evidence="3"/>
<dbReference type="InterPro" id="IPR036397">
    <property type="entry name" value="RNaseH_sf"/>
</dbReference>
<evidence type="ECO:0000256" key="6">
    <source>
        <dbReference type="ARBA" id="ARBA00022759"/>
    </source>
</evidence>
<dbReference type="Gene3D" id="3.30.420.10">
    <property type="entry name" value="Ribonuclease H-like superfamily/Ribonuclease H"/>
    <property type="match status" value="1"/>
</dbReference>
<gene>
    <name evidence="10" type="ORF">PG997_003241</name>
</gene>
<comment type="similarity">
    <text evidence="2">Belongs to the RNase H family.</text>
</comment>
<evidence type="ECO:0000256" key="5">
    <source>
        <dbReference type="ARBA" id="ARBA00022723"/>
    </source>
</evidence>
<dbReference type="SUPFAM" id="SSF53098">
    <property type="entry name" value="Ribonuclease H-like"/>
    <property type="match status" value="1"/>
</dbReference>
<keyword evidence="4" id="KW-0540">Nuclease</keyword>
<evidence type="ECO:0000256" key="1">
    <source>
        <dbReference type="ARBA" id="ARBA00000077"/>
    </source>
</evidence>
<protein>
    <recommendedName>
        <fullName evidence="3">ribonuclease H</fullName>
        <ecNumber evidence="3">3.1.26.4</ecNumber>
    </recommendedName>
</protein>
<dbReference type="Proteomes" id="UP001433268">
    <property type="component" value="Unassembled WGS sequence"/>
</dbReference>
<keyword evidence="11" id="KW-1185">Reference proteome</keyword>
<dbReference type="EMBL" id="JAQQWN010000004">
    <property type="protein sequence ID" value="KAK8088280.1"/>
    <property type="molecule type" value="Genomic_DNA"/>
</dbReference>
<reference evidence="10 11" key="1">
    <citation type="submission" date="2023-01" db="EMBL/GenBank/DDBJ databases">
        <title>Analysis of 21 Apiospora genomes using comparative genomics revels a genus with tremendous synthesis potential of carbohydrate active enzymes and secondary metabolites.</title>
        <authorList>
            <person name="Sorensen T."/>
        </authorList>
    </citation>
    <scope>NUCLEOTIDE SEQUENCE [LARGE SCALE GENOMIC DNA]</scope>
    <source>
        <strain evidence="10 11">CBS 114990</strain>
    </source>
</reference>